<reference evidence="2" key="3">
    <citation type="submission" date="2015-06" db="UniProtKB">
        <authorList>
            <consortium name="EnsemblMetazoa"/>
        </authorList>
    </citation>
    <scope>IDENTIFICATION</scope>
</reference>
<reference evidence="3" key="1">
    <citation type="submission" date="2012-12" db="EMBL/GenBank/DDBJ databases">
        <authorList>
            <person name="Hellsten U."/>
            <person name="Grimwood J."/>
            <person name="Chapman J.A."/>
            <person name="Shapiro H."/>
            <person name="Aerts A."/>
            <person name="Otillar R.P."/>
            <person name="Terry A.Y."/>
            <person name="Boore J.L."/>
            <person name="Simakov O."/>
            <person name="Marletaz F."/>
            <person name="Cho S.-J."/>
            <person name="Edsinger-Gonzales E."/>
            <person name="Havlak P."/>
            <person name="Kuo D.-H."/>
            <person name="Larsson T."/>
            <person name="Lv J."/>
            <person name="Arendt D."/>
            <person name="Savage R."/>
            <person name="Osoegawa K."/>
            <person name="de Jong P."/>
            <person name="Lindberg D.R."/>
            <person name="Seaver E.C."/>
            <person name="Weisblat D.A."/>
            <person name="Putnam N.H."/>
            <person name="Grigoriev I.V."/>
            <person name="Rokhsar D.S."/>
        </authorList>
    </citation>
    <scope>NUCLEOTIDE SEQUENCE</scope>
</reference>
<evidence type="ECO:0000313" key="3">
    <source>
        <dbReference type="Proteomes" id="UP000015101"/>
    </source>
</evidence>
<gene>
    <name evidence="2" type="primary">20205568</name>
    <name evidence="1" type="ORF">HELRODRAFT_175849</name>
</gene>
<dbReference type="EnsemblMetazoa" id="HelroT175849">
    <property type="protein sequence ID" value="HelroP175849"/>
    <property type="gene ID" value="HelroG175849"/>
</dbReference>
<protein>
    <submittedName>
        <fullName evidence="1 2">Uncharacterized protein</fullName>
    </submittedName>
</protein>
<reference evidence="1 3" key="2">
    <citation type="journal article" date="2013" name="Nature">
        <title>Insights into bilaterian evolution from three spiralian genomes.</title>
        <authorList>
            <person name="Simakov O."/>
            <person name="Marletaz F."/>
            <person name="Cho S.J."/>
            <person name="Edsinger-Gonzales E."/>
            <person name="Havlak P."/>
            <person name="Hellsten U."/>
            <person name="Kuo D.H."/>
            <person name="Larsson T."/>
            <person name="Lv J."/>
            <person name="Arendt D."/>
            <person name="Savage R."/>
            <person name="Osoegawa K."/>
            <person name="de Jong P."/>
            <person name="Grimwood J."/>
            <person name="Chapman J.A."/>
            <person name="Shapiro H."/>
            <person name="Aerts A."/>
            <person name="Otillar R.P."/>
            <person name="Terry A.Y."/>
            <person name="Boore J.L."/>
            <person name="Grigoriev I.V."/>
            <person name="Lindberg D.R."/>
            <person name="Seaver E.C."/>
            <person name="Weisblat D.A."/>
            <person name="Putnam N.H."/>
            <person name="Rokhsar D.S."/>
        </authorList>
    </citation>
    <scope>NUCLEOTIDE SEQUENCE</scope>
</reference>
<dbReference type="AlphaFoldDB" id="T1F9R9"/>
<accession>T1F9R9</accession>
<keyword evidence="3" id="KW-1185">Reference proteome</keyword>
<dbReference type="EMBL" id="KB096945">
    <property type="protein sequence ID" value="ESO00427.1"/>
    <property type="molecule type" value="Genomic_DNA"/>
</dbReference>
<dbReference type="Proteomes" id="UP000015101">
    <property type="component" value="Unassembled WGS sequence"/>
</dbReference>
<sequence length="301" mass="34541">MGGGKRVLPFANLPSVNNIDNFTNSLQSLIYDYFASNYGTLETKTISSVDRNKSINKLKKELKQLKVQGRNNHNYHLQIKALSKEIRSKLSALKAQKKYKKNSDITNQLQQKFCPTCKKLFNPSNSSLPLFNVTECEKFFKNILNNQHTKKFRLPNWIHTPPDPSFPYSVDPPTYNEISSIIRKCKSRASPCPLDQISIIILKKCPIIRTISHQLLVECWKSSVTDHTSVSFCRATESFLSSNTSKHRSLPHKRLSLGRKCFRALLARARKNFTQEFQKCTTLDFLVKFDPLTRVSPETVL</sequence>
<dbReference type="InParanoid" id="T1F9R9"/>
<dbReference type="KEGG" id="hro:HELRODRAFT_175849"/>
<dbReference type="EMBL" id="AMQM01005452">
    <property type="status" value="NOT_ANNOTATED_CDS"/>
    <property type="molecule type" value="Genomic_DNA"/>
</dbReference>
<evidence type="ECO:0000313" key="1">
    <source>
        <dbReference type="EMBL" id="ESO00427.1"/>
    </source>
</evidence>
<organism evidence="2 3">
    <name type="scientific">Helobdella robusta</name>
    <name type="common">Californian leech</name>
    <dbReference type="NCBI Taxonomy" id="6412"/>
    <lineage>
        <taxon>Eukaryota</taxon>
        <taxon>Metazoa</taxon>
        <taxon>Spiralia</taxon>
        <taxon>Lophotrochozoa</taxon>
        <taxon>Annelida</taxon>
        <taxon>Clitellata</taxon>
        <taxon>Hirudinea</taxon>
        <taxon>Rhynchobdellida</taxon>
        <taxon>Glossiphoniidae</taxon>
        <taxon>Helobdella</taxon>
    </lineage>
</organism>
<dbReference type="GeneID" id="20205568"/>
<dbReference type="CTD" id="20205568"/>
<evidence type="ECO:0000313" key="2">
    <source>
        <dbReference type="EnsemblMetazoa" id="HelroP175849"/>
    </source>
</evidence>
<dbReference type="HOGENOM" id="CLU_925237_0_0_1"/>
<dbReference type="OrthoDB" id="416119at2759"/>
<dbReference type="RefSeq" id="XP_009021477.1">
    <property type="nucleotide sequence ID" value="XM_009023229.1"/>
</dbReference>
<proteinExistence type="predicted"/>
<name>T1F9R9_HELRO</name>